<feature type="region of interest" description="Disordered" evidence="1">
    <location>
        <begin position="1"/>
        <end position="34"/>
    </location>
</feature>
<name>A0A1Y2MFK7_EPING</name>
<protein>
    <submittedName>
        <fullName evidence="2">Uncharacterized protein</fullName>
    </submittedName>
</protein>
<accession>A0A1Y2MFK7</accession>
<organism evidence="2 3">
    <name type="scientific">Epicoccum nigrum</name>
    <name type="common">Soil fungus</name>
    <name type="synonym">Epicoccum purpurascens</name>
    <dbReference type="NCBI Taxonomy" id="105696"/>
    <lineage>
        <taxon>Eukaryota</taxon>
        <taxon>Fungi</taxon>
        <taxon>Dikarya</taxon>
        <taxon>Ascomycota</taxon>
        <taxon>Pezizomycotina</taxon>
        <taxon>Dothideomycetes</taxon>
        <taxon>Pleosporomycetidae</taxon>
        <taxon>Pleosporales</taxon>
        <taxon>Pleosporineae</taxon>
        <taxon>Didymellaceae</taxon>
        <taxon>Epicoccum</taxon>
    </lineage>
</organism>
<evidence type="ECO:0000256" key="1">
    <source>
        <dbReference type="SAM" id="MobiDB-lite"/>
    </source>
</evidence>
<keyword evidence="3" id="KW-1185">Reference proteome</keyword>
<dbReference type="AlphaFoldDB" id="A0A1Y2MFK7"/>
<sequence>MALHRGRSSVQSENLTKKAKKGVDGNVQGKPTRVIFGGAPKRALTESPICKEPAFAKQLVPSKHELQNLRSNLSACIAAGNAHGAQRTPCKAPPPPSSLRFERVLGSRNPGVVSSKLTPCDSVYERVLEMICLSQSGNFSTPLLAMLLYNQRFCPIPVSRSNVSRIRMKAATT</sequence>
<gene>
    <name evidence="2" type="ORF">B5807_01513</name>
</gene>
<proteinExistence type="predicted"/>
<evidence type="ECO:0000313" key="2">
    <source>
        <dbReference type="EMBL" id="OSS54277.1"/>
    </source>
</evidence>
<dbReference type="EMBL" id="KZ107838">
    <property type="protein sequence ID" value="OSS54277.1"/>
    <property type="molecule type" value="Genomic_DNA"/>
</dbReference>
<dbReference type="Proteomes" id="UP000193240">
    <property type="component" value="Unassembled WGS sequence"/>
</dbReference>
<evidence type="ECO:0000313" key="3">
    <source>
        <dbReference type="Proteomes" id="UP000193240"/>
    </source>
</evidence>
<dbReference type="InParanoid" id="A0A1Y2MFK7"/>
<reference evidence="2 3" key="1">
    <citation type="journal article" date="2017" name="Genome Announc.">
        <title>Genome sequence of the saprophytic ascomycete Epicoccum nigrum ICMP 19927 strain isolated from New Zealand.</title>
        <authorList>
            <person name="Fokin M."/>
            <person name="Fleetwood D."/>
            <person name="Weir B.S."/>
            <person name="Villas-Boas S.G."/>
        </authorList>
    </citation>
    <scope>NUCLEOTIDE SEQUENCE [LARGE SCALE GENOMIC DNA]</scope>
    <source>
        <strain evidence="2 3">ICMP 19927</strain>
    </source>
</reference>